<keyword evidence="3" id="KW-1185">Reference proteome</keyword>
<dbReference type="AlphaFoldDB" id="A0A1G9WX48"/>
<dbReference type="GO" id="GO:0043709">
    <property type="term" value="P:cell adhesion involved in single-species biofilm formation"/>
    <property type="evidence" value="ECO:0007669"/>
    <property type="project" value="TreeGrafter"/>
</dbReference>
<dbReference type="Gene3D" id="3.30.70.270">
    <property type="match status" value="1"/>
</dbReference>
<dbReference type="CDD" id="cd01949">
    <property type="entry name" value="GGDEF"/>
    <property type="match status" value="1"/>
</dbReference>
<gene>
    <name evidence="2" type="ORF">SAMN05660299_01704</name>
</gene>
<evidence type="ECO:0000313" key="3">
    <source>
        <dbReference type="Proteomes" id="UP000199309"/>
    </source>
</evidence>
<dbReference type="InterPro" id="IPR029787">
    <property type="entry name" value="Nucleotide_cyclase"/>
</dbReference>
<sequence>MMNNQRVEDTQDVVAVSFLSSLYTVVRIVHPFSKEVIVDYSRKESQFFNGCCICSKKQAYPCNQDGCMAEKAYMEEKGLHKLVRYHHKLWLVAVIPLLYKAKPSVLELVKDVTSALTIEDDEYRETVLFQQFFMQMNDTIVKDKLTGLYNKKYLYSRLDRDIREAAANQQTVSLLFIDLDKFKLINDDCGHMEGDQVLADVAKIFCNTIRIKEDWACRFGGDEFIVCLNNVKEASAYQIAERIRIKIFQLRKNKEPGISASIGVYTINMKKTLKNMSMEEIIDMADKQMYLAKKRGGNCTAMNW</sequence>
<dbReference type="NCBIfam" id="TIGR00254">
    <property type="entry name" value="GGDEF"/>
    <property type="match status" value="1"/>
</dbReference>
<dbReference type="PANTHER" id="PTHR45138">
    <property type="entry name" value="REGULATORY COMPONENTS OF SENSORY TRANSDUCTION SYSTEM"/>
    <property type="match status" value="1"/>
</dbReference>
<name>A0A1G9WX48_9FIRM</name>
<evidence type="ECO:0000259" key="1">
    <source>
        <dbReference type="PROSITE" id="PS50887"/>
    </source>
</evidence>
<dbReference type="Pfam" id="PF00990">
    <property type="entry name" value="GGDEF"/>
    <property type="match status" value="1"/>
</dbReference>
<dbReference type="FunFam" id="3.30.70.270:FF:000001">
    <property type="entry name" value="Diguanylate cyclase domain protein"/>
    <property type="match status" value="1"/>
</dbReference>
<dbReference type="InterPro" id="IPR000160">
    <property type="entry name" value="GGDEF_dom"/>
</dbReference>
<organism evidence="2 3">
    <name type="scientific">Megasphaera paucivorans</name>
    <dbReference type="NCBI Taxonomy" id="349095"/>
    <lineage>
        <taxon>Bacteria</taxon>
        <taxon>Bacillati</taxon>
        <taxon>Bacillota</taxon>
        <taxon>Negativicutes</taxon>
        <taxon>Veillonellales</taxon>
        <taxon>Veillonellaceae</taxon>
        <taxon>Megasphaera</taxon>
    </lineage>
</organism>
<dbReference type="Proteomes" id="UP000199309">
    <property type="component" value="Unassembled WGS sequence"/>
</dbReference>
<dbReference type="PROSITE" id="PS50887">
    <property type="entry name" value="GGDEF"/>
    <property type="match status" value="1"/>
</dbReference>
<evidence type="ECO:0000313" key="2">
    <source>
        <dbReference type="EMBL" id="SDM89154.1"/>
    </source>
</evidence>
<dbReference type="GO" id="GO:0005886">
    <property type="term" value="C:plasma membrane"/>
    <property type="evidence" value="ECO:0007669"/>
    <property type="project" value="TreeGrafter"/>
</dbReference>
<proteinExistence type="predicted"/>
<dbReference type="GO" id="GO:1902201">
    <property type="term" value="P:negative regulation of bacterial-type flagellum-dependent cell motility"/>
    <property type="evidence" value="ECO:0007669"/>
    <property type="project" value="TreeGrafter"/>
</dbReference>
<dbReference type="InterPro" id="IPR050469">
    <property type="entry name" value="Diguanylate_Cyclase"/>
</dbReference>
<dbReference type="InterPro" id="IPR043128">
    <property type="entry name" value="Rev_trsase/Diguanyl_cyclase"/>
</dbReference>
<feature type="domain" description="GGDEF" evidence="1">
    <location>
        <begin position="170"/>
        <end position="304"/>
    </location>
</feature>
<dbReference type="SMART" id="SM00267">
    <property type="entry name" value="GGDEF"/>
    <property type="match status" value="1"/>
</dbReference>
<dbReference type="EMBL" id="FNHQ01000016">
    <property type="protein sequence ID" value="SDM89154.1"/>
    <property type="molecule type" value="Genomic_DNA"/>
</dbReference>
<accession>A0A1G9WX48</accession>
<dbReference type="STRING" id="349095.SAMN05660299_01704"/>
<dbReference type="RefSeq" id="WP_176762923.1">
    <property type="nucleotide sequence ID" value="NZ_FNHQ01000016.1"/>
</dbReference>
<protein>
    <submittedName>
        <fullName evidence="2">Diguanylate cyclase (GGDEF) domain-containing protein</fullName>
    </submittedName>
</protein>
<dbReference type="PANTHER" id="PTHR45138:SF6">
    <property type="entry name" value="DIGUANYLATE CYCLASE DGCN"/>
    <property type="match status" value="1"/>
</dbReference>
<dbReference type="SUPFAM" id="SSF55073">
    <property type="entry name" value="Nucleotide cyclase"/>
    <property type="match status" value="1"/>
</dbReference>
<dbReference type="GO" id="GO:0052621">
    <property type="term" value="F:diguanylate cyclase activity"/>
    <property type="evidence" value="ECO:0007669"/>
    <property type="project" value="TreeGrafter"/>
</dbReference>
<reference evidence="2 3" key="1">
    <citation type="submission" date="2016-10" db="EMBL/GenBank/DDBJ databases">
        <authorList>
            <person name="de Groot N.N."/>
        </authorList>
    </citation>
    <scope>NUCLEOTIDE SEQUENCE [LARGE SCALE GENOMIC DNA]</scope>
    <source>
        <strain evidence="2 3">DSM 16981</strain>
    </source>
</reference>